<feature type="region of interest" description="Disordered" evidence="1">
    <location>
        <begin position="37"/>
        <end position="79"/>
    </location>
</feature>
<reference evidence="2 3" key="1">
    <citation type="submission" date="2020-09" db="EMBL/GenBank/DDBJ databases">
        <title>Diversity and distribution of actinomycetes associated with coral in the coast of Hainan.</title>
        <authorList>
            <person name="Li F."/>
        </authorList>
    </citation>
    <scope>NUCLEOTIDE SEQUENCE [LARGE SCALE GENOMIC DNA]</scope>
    <source>
        <strain evidence="2 3">HNM0947</strain>
    </source>
</reference>
<evidence type="ECO:0000256" key="1">
    <source>
        <dbReference type="SAM" id="MobiDB-lite"/>
    </source>
</evidence>
<dbReference type="EMBL" id="JADBGI010000006">
    <property type="protein sequence ID" value="MBE2998845.1"/>
    <property type="molecule type" value="Genomic_DNA"/>
</dbReference>
<organism evidence="2 3">
    <name type="scientific">Nocardiopsis coralli</name>
    <dbReference type="NCBI Taxonomy" id="2772213"/>
    <lineage>
        <taxon>Bacteria</taxon>
        <taxon>Bacillati</taxon>
        <taxon>Actinomycetota</taxon>
        <taxon>Actinomycetes</taxon>
        <taxon>Streptosporangiales</taxon>
        <taxon>Nocardiopsidaceae</taxon>
        <taxon>Nocardiopsis</taxon>
    </lineage>
</organism>
<dbReference type="RefSeq" id="WP_193121474.1">
    <property type="nucleotide sequence ID" value="NZ_JADBGI010000006.1"/>
</dbReference>
<evidence type="ECO:0000313" key="3">
    <source>
        <dbReference type="Proteomes" id="UP000806528"/>
    </source>
</evidence>
<comment type="caution">
    <text evidence="2">The sequence shown here is derived from an EMBL/GenBank/DDBJ whole genome shotgun (WGS) entry which is preliminary data.</text>
</comment>
<protein>
    <submittedName>
        <fullName evidence="2">Uncharacterized protein</fullName>
    </submittedName>
</protein>
<dbReference type="Proteomes" id="UP000806528">
    <property type="component" value="Unassembled WGS sequence"/>
</dbReference>
<accession>A0ABR9P4V4</accession>
<proteinExistence type="predicted"/>
<gene>
    <name evidence="2" type="ORF">IDM40_09025</name>
</gene>
<sequence>MRSPAVAHAQPSAVLHDDVALDEIELYAEVLVAAARTDHPLGPDELDRVLGVRRDRPDPPSDRPRHGFPPFNRLFTESA</sequence>
<evidence type="ECO:0000313" key="2">
    <source>
        <dbReference type="EMBL" id="MBE2998845.1"/>
    </source>
</evidence>
<keyword evidence="3" id="KW-1185">Reference proteome</keyword>
<feature type="compositionally biased region" description="Basic and acidic residues" evidence="1">
    <location>
        <begin position="37"/>
        <end position="65"/>
    </location>
</feature>
<name>A0ABR9P4V4_9ACTN</name>